<comment type="caution">
    <text evidence="1">The sequence shown here is derived from an EMBL/GenBank/DDBJ whole genome shotgun (WGS) entry which is preliminary data.</text>
</comment>
<dbReference type="EMBL" id="AWUE01022760">
    <property type="protein sequence ID" value="OMO56405.1"/>
    <property type="molecule type" value="Genomic_DNA"/>
</dbReference>
<proteinExistence type="predicted"/>
<sequence>MLSLIVLHLIKADWNGVIKSDRIPFNLFTMALDKILGLIWKVVVFTSSAVKSSSNTVFCCWVNLGSFIRFNTALISLSNAASSSWLVTVASSNVPIQAVDGKTLSRLSDVLCPSSLLLNQVQCTPFWFTSISAQVFRQSCNASAPFSAELVSDSLSVAFNTWALDLVFLILLFFPAYSLSLCDHVAFLITVSGDSVFLRKAETMSSSLMILLLHLYQSSKLTSSRSASLLPAFLSDPIWLLFATTNFLSISNLALVKTAPPCGKLIHRTKLFSGCVEGSLSYSNLATDDSNSATRSIIGSSGGNSKGWFSFIIASGGIICNGNVTPAGFGLLHSMGVLVLAALPRFSPLDLCSCFECFHLCFLVEAPGWLLLRFLLVSNLQGSCSTCLSPLKKLRSLKDAHIFCNGSHLFSHHPFYFSSCLHAVRPAARGSLGSTTILTLKNLIFLGLCLLQSTRTTSPAKRASFSATIGFWYSIGWFETSVAFLCLCLHLDLHAASHWFVFPCLNSHCADFEHPTISKECWLVLNLSTGEQKYHL</sequence>
<evidence type="ECO:0000313" key="2">
    <source>
        <dbReference type="Proteomes" id="UP000187203"/>
    </source>
</evidence>
<protein>
    <submittedName>
        <fullName evidence="1">Uncharacterized protein</fullName>
    </submittedName>
</protein>
<accession>A0A1R3GE95</accession>
<dbReference type="Proteomes" id="UP000187203">
    <property type="component" value="Unassembled WGS sequence"/>
</dbReference>
<gene>
    <name evidence="1" type="ORF">COLO4_35662</name>
</gene>
<keyword evidence="2" id="KW-1185">Reference proteome</keyword>
<dbReference type="AlphaFoldDB" id="A0A1R3GE95"/>
<evidence type="ECO:0000313" key="1">
    <source>
        <dbReference type="EMBL" id="OMO56405.1"/>
    </source>
</evidence>
<reference evidence="2" key="1">
    <citation type="submission" date="2013-09" db="EMBL/GenBank/DDBJ databases">
        <title>Corchorus olitorius genome sequencing.</title>
        <authorList>
            <person name="Alam M."/>
            <person name="Haque M.S."/>
            <person name="Islam M.S."/>
            <person name="Emdad E.M."/>
            <person name="Islam M.M."/>
            <person name="Ahmed B."/>
            <person name="Halim A."/>
            <person name="Hossen Q.M.M."/>
            <person name="Hossain M.Z."/>
            <person name="Ahmed R."/>
            <person name="Khan M.M."/>
            <person name="Islam R."/>
            <person name="Rashid M.M."/>
            <person name="Khan S.A."/>
            <person name="Rahman M.S."/>
            <person name="Alam M."/>
            <person name="Yahiya A.S."/>
            <person name="Khan M.S."/>
            <person name="Azam M.S."/>
            <person name="Haque T."/>
            <person name="Lashkar M.Z.H."/>
            <person name="Akhand A.I."/>
            <person name="Morshed G."/>
            <person name="Roy S."/>
            <person name="Uddin K.S."/>
            <person name="Rabeya T."/>
            <person name="Hossain A.S."/>
            <person name="Chowdhury A."/>
            <person name="Snigdha A.R."/>
            <person name="Mortoza M.S."/>
            <person name="Matin S.A."/>
            <person name="Hoque S.M.E."/>
            <person name="Islam M.K."/>
            <person name="Roy D.K."/>
            <person name="Haider R."/>
            <person name="Moosa M.M."/>
            <person name="Elias S.M."/>
            <person name="Hasan A.M."/>
            <person name="Jahan S."/>
            <person name="Shafiuddin M."/>
            <person name="Mahmood N."/>
            <person name="Shommy N.S."/>
        </authorList>
    </citation>
    <scope>NUCLEOTIDE SEQUENCE [LARGE SCALE GENOMIC DNA]</scope>
    <source>
        <strain evidence="2">cv. O-4</strain>
    </source>
</reference>
<organism evidence="1 2">
    <name type="scientific">Corchorus olitorius</name>
    <dbReference type="NCBI Taxonomy" id="93759"/>
    <lineage>
        <taxon>Eukaryota</taxon>
        <taxon>Viridiplantae</taxon>
        <taxon>Streptophyta</taxon>
        <taxon>Embryophyta</taxon>
        <taxon>Tracheophyta</taxon>
        <taxon>Spermatophyta</taxon>
        <taxon>Magnoliopsida</taxon>
        <taxon>eudicotyledons</taxon>
        <taxon>Gunneridae</taxon>
        <taxon>Pentapetalae</taxon>
        <taxon>rosids</taxon>
        <taxon>malvids</taxon>
        <taxon>Malvales</taxon>
        <taxon>Malvaceae</taxon>
        <taxon>Grewioideae</taxon>
        <taxon>Apeibeae</taxon>
        <taxon>Corchorus</taxon>
    </lineage>
</organism>
<name>A0A1R3GE95_9ROSI</name>